<dbReference type="AlphaFoldDB" id="A0A317Y1Q5"/>
<dbReference type="EMBL" id="NCVQ01000001">
    <property type="protein sequence ID" value="PWZ52560.1"/>
    <property type="molecule type" value="Genomic_DNA"/>
</dbReference>
<reference evidence="2" key="1">
    <citation type="journal article" date="2018" name="Nat. Genet.">
        <title>Extensive intraspecific gene order and gene structural variations between Mo17 and other maize genomes.</title>
        <authorList>
            <person name="Sun S."/>
            <person name="Zhou Y."/>
            <person name="Chen J."/>
            <person name="Shi J."/>
            <person name="Zhao H."/>
            <person name="Zhao H."/>
            <person name="Song W."/>
            <person name="Zhang M."/>
            <person name="Cui Y."/>
            <person name="Dong X."/>
            <person name="Liu H."/>
            <person name="Ma X."/>
            <person name="Jiao Y."/>
            <person name="Wang B."/>
            <person name="Wei X."/>
            <person name="Stein J.C."/>
            <person name="Glaubitz J.C."/>
            <person name="Lu F."/>
            <person name="Yu G."/>
            <person name="Liang C."/>
            <person name="Fengler K."/>
            <person name="Li B."/>
            <person name="Rafalski A."/>
            <person name="Schnable P.S."/>
            <person name="Ware D.H."/>
            <person name="Buckler E.S."/>
            <person name="Lai J."/>
        </authorList>
    </citation>
    <scope>NUCLEOTIDE SEQUENCE [LARGE SCALE GENOMIC DNA]</scope>
    <source>
        <tissue evidence="2">Seedling</tissue>
    </source>
</reference>
<accession>A0A317Y1Q5</accession>
<gene>
    <name evidence="2" type="ORF">Zm00014a_018930</name>
</gene>
<name>A0A317Y1Q5_MAIZE</name>
<dbReference type="Proteomes" id="UP000251960">
    <property type="component" value="Chromosome 1"/>
</dbReference>
<evidence type="ECO:0000313" key="2">
    <source>
        <dbReference type="EMBL" id="PWZ52560.1"/>
    </source>
</evidence>
<proteinExistence type="predicted"/>
<sequence>MLVSPKTMDKQEHPKSSQDPPPEIFEPLTMKKIPLSSLEVKEEAASTPAAPPLSEVTLELQEPFPLEKEFNLVLPSQSLEEVINIISLLTYPGYVSE</sequence>
<comment type="caution">
    <text evidence="2">The sequence shown here is derived from an EMBL/GenBank/DDBJ whole genome shotgun (WGS) entry which is preliminary data.</text>
</comment>
<feature type="compositionally biased region" description="Basic and acidic residues" evidence="1">
    <location>
        <begin position="7"/>
        <end position="16"/>
    </location>
</feature>
<organism evidence="2">
    <name type="scientific">Zea mays</name>
    <name type="common">Maize</name>
    <dbReference type="NCBI Taxonomy" id="4577"/>
    <lineage>
        <taxon>Eukaryota</taxon>
        <taxon>Viridiplantae</taxon>
        <taxon>Streptophyta</taxon>
        <taxon>Embryophyta</taxon>
        <taxon>Tracheophyta</taxon>
        <taxon>Spermatophyta</taxon>
        <taxon>Magnoliopsida</taxon>
        <taxon>Liliopsida</taxon>
        <taxon>Poales</taxon>
        <taxon>Poaceae</taxon>
        <taxon>PACMAD clade</taxon>
        <taxon>Panicoideae</taxon>
        <taxon>Andropogonodae</taxon>
        <taxon>Andropogoneae</taxon>
        <taxon>Tripsacinae</taxon>
        <taxon>Zea</taxon>
    </lineage>
</organism>
<feature type="region of interest" description="Disordered" evidence="1">
    <location>
        <begin position="1"/>
        <end position="26"/>
    </location>
</feature>
<evidence type="ECO:0000256" key="1">
    <source>
        <dbReference type="SAM" id="MobiDB-lite"/>
    </source>
</evidence>
<protein>
    <submittedName>
        <fullName evidence="2">Uncharacterized protein</fullName>
    </submittedName>
</protein>